<evidence type="ECO:0000313" key="1">
    <source>
        <dbReference type="EMBL" id="RMZ93682.1"/>
    </source>
</evidence>
<sequence length="69" mass="8022">MRKIFIFFPMGAKRYIVGVGRARVVVLVLAELGHRRLQTYPYDFVDLLELLLDGLLAVHYTRNFIVAKK</sequence>
<gene>
    <name evidence="1" type="ORF">BpHYR1_029960</name>
</gene>
<comment type="caution">
    <text evidence="1">The sequence shown here is derived from an EMBL/GenBank/DDBJ whole genome shotgun (WGS) entry which is preliminary data.</text>
</comment>
<protein>
    <submittedName>
        <fullName evidence="1">Uncharacterized protein</fullName>
    </submittedName>
</protein>
<evidence type="ECO:0000313" key="2">
    <source>
        <dbReference type="Proteomes" id="UP000276133"/>
    </source>
</evidence>
<dbReference type="AlphaFoldDB" id="A0A3M7P3N9"/>
<keyword evidence="2" id="KW-1185">Reference proteome</keyword>
<organism evidence="1 2">
    <name type="scientific">Brachionus plicatilis</name>
    <name type="common">Marine rotifer</name>
    <name type="synonym">Brachionus muelleri</name>
    <dbReference type="NCBI Taxonomy" id="10195"/>
    <lineage>
        <taxon>Eukaryota</taxon>
        <taxon>Metazoa</taxon>
        <taxon>Spiralia</taxon>
        <taxon>Gnathifera</taxon>
        <taxon>Rotifera</taxon>
        <taxon>Eurotatoria</taxon>
        <taxon>Monogononta</taxon>
        <taxon>Pseudotrocha</taxon>
        <taxon>Ploima</taxon>
        <taxon>Brachionidae</taxon>
        <taxon>Brachionus</taxon>
    </lineage>
</organism>
<accession>A0A3M7P3N9</accession>
<reference evidence="1 2" key="1">
    <citation type="journal article" date="2018" name="Sci. Rep.">
        <title>Genomic signatures of local adaptation to the degree of environmental predictability in rotifers.</title>
        <authorList>
            <person name="Franch-Gras L."/>
            <person name="Hahn C."/>
            <person name="Garcia-Roger E.M."/>
            <person name="Carmona M.J."/>
            <person name="Serra M."/>
            <person name="Gomez A."/>
        </authorList>
    </citation>
    <scope>NUCLEOTIDE SEQUENCE [LARGE SCALE GENOMIC DNA]</scope>
    <source>
        <strain evidence="1">HYR1</strain>
    </source>
</reference>
<name>A0A3M7P3N9_BRAPC</name>
<dbReference type="EMBL" id="REGN01013628">
    <property type="protein sequence ID" value="RMZ93682.1"/>
    <property type="molecule type" value="Genomic_DNA"/>
</dbReference>
<dbReference type="Proteomes" id="UP000276133">
    <property type="component" value="Unassembled WGS sequence"/>
</dbReference>
<proteinExistence type="predicted"/>